<feature type="domain" description="Ricin B lectin" evidence="2">
    <location>
        <begin position="3"/>
        <end position="98"/>
    </location>
</feature>
<dbReference type="OrthoDB" id="3296611at2"/>
<comment type="caution">
    <text evidence="3">The sequence shown here is derived from an EMBL/GenBank/DDBJ whole genome shotgun (WGS) entry which is preliminary data.</text>
</comment>
<evidence type="ECO:0000313" key="3">
    <source>
        <dbReference type="EMBL" id="MQS15725.1"/>
    </source>
</evidence>
<feature type="region of interest" description="Disordered" evidence="1">
    <location>
        <begin position="97"/>
        <end position="116"/>
    </location>
</feature>
<organism evidence="3 4">
    <name type="scientific">Streptomyces kaniharaensis</name>
    <dbReference type="NCBI Taxonomy" id="212423"/>
    <lineage>
        <taxon>Bacteria</taxon>
        <taxon>Bacillati</taxon>
        <taxon>Actinomycetota</taxon>
        <taxon>Actinomycetes</taxon>
        <taxon>Kitasatosporales</taxon>
        <taxon>Streptomycetaceae</taxon>
        <taxon>Streptomyces</taxon>
    </lineage>
</organism>
<name>A0A6N7KY55_9ACTN</name>
<protein>
    <submittedName>
        <fullName evidence="3">RICIN domain-containing protein</fullName>
    </submittedName>
</protein>
<proteinExistence type="predicted"/>
<evidence type="ECO:0000259" key="2">
    <source>
        <dbReference type="Pfam" id="PF00652"/>
    </source>
</evidence>
<dbReference type="Proteomes" id="UP000450000">
    <property type="component" value="Unassembled WGS sequence"/>
</dbReference>
<dbReference type="CDD" id="cd00161">
    <property type="entry name" value="beta-trefoil_Ricin-like"/>
    <property type="match status" value="1"/>
</dbReference>
<evidence type="ECO:0000313" key="4">
    <source>
        <dbReference type="Proteomes" id="UP000450000"/>
    </source>
</evidence>
<dbReference type="Gene3D" id="2.80.10.50">
    <property type="match status" value="1"/>
</dbReference>
<dbReference type="SUPFAM" id="SSF50370">
    <property type="entry name" value="Ricin B-like lectins"/>
    <property type="match status" value="1"/>
</dbReference>
<sequence length="116" mass="12008">MTGLCAQADPGGALTQRACDRSVGQTWILLPAGGNMRIRNAGTGRCLGTGGSTTDGAPVVQEDCANGSKDQVWTLCDGGLLVNTASNLVLGLKHWPKADHSGSGDQLTKSQNYYDS</sequence>
<reference evidence="3 4" key="1">
    <citation type="submission" date="2019-09" db="EMBL/GenBank/DDBJ databases">
        <title>Genome Sequences of Streptomyces kaniharaensis ATCC 21070.</title>
        <authorList>
            <person name="Zhu W."/>
            <person name="De Crecy-Lagard V."/>
            <person name="Richards N.G."/>
        </authorList>
    </citation>
    <scope>NUCLEOTIDE SEQUENCE [LARGE SCALE GENOMIC DNA]</scope>
    <source>
        <strain evidence="3 4">SF-557</strain>
    </source>
</reference>
<dbReference type="InterPro" id="IPR000772">
    <property type="entry name" value="Ricin_B_lectin"/>
</dbReference>
<accession>A0A6N7KY55</accession>
<gene>
    <name evidence="3" type="ORF">F7Q99_26525</name>
</gene>
<dbReference type="Pfam" id="PF00652">
    <property type="entry name" value="Ricin_B_lectin"/>
    <property type="match status" value="1"/>
</dbReference>
<dbReference type="PROSITE" id="PS50231">
    <property type="entry name" value="RICIN_B_LECTIN"/>
    <property type="match status" value="1"/>
</dbReference>
<dbReference type="AlphaFoldDB" id="A0A6N7KY55"/>
<feature type="compositionally biased region" description="Polar residues" evidence="1">
    <location>
        <begin position="103"/>
        <end position="116"/>
    </location>
</feature>
<dbReference type="InterPro" id="IPR035992">
    <property type="entry name" value="Ricin_B-like_lectins"/>
</dbReference>
<dbReference type="EMBL" id="WBOF01000001">
    <property type="protein sequence ID" value="MQS15725.1"/>
    <property type="molecule type" value="Genomic_DNA"/>
</dbReference>
<dbReference type="RefSeq" id="WP_153465397.1">
    <property type="nucleotide sequence ID" value="NZ_WBOF01000001.1"/>
</dbReference>
<evidence type="ECO:0000256" key="1">
    <source>
        <dbReference type="SAM" id="MobiDB-lite"/>
    </source>
</evidence>
<keyword evidence="4" id="KW-1185">Reference proteome</keyword>